<proteinExistence type="predicted"/>
<dbReference type="Proteomes" id="UP000001075">
    <property type="component" value="Unassembled WGS sequence"/>
</dbReference>
<evidence type="ECO:0000256" key="1">
    <source>
        <dbReference type="SAM" id="MobiDB-lite"/>
    </source>
</evidence>
<evidence type="ECO:0000313" key="2">
    <source>
        <dbReference type="EMBL" id="EGW09331.1"/>
    </source>
</evidence>
<sequence>MCGRESAERENLALDCRCSKAEEQADDREGWAEGWSTPGEGIYEDSRWGLKRNGAEEKG</sequence>
<feature type="compositionally biased region" description="Basic and acidic residues" evidence="1">
    <location>
        <begin position="44"/>
        <end position="59"/>
    </location>
</feature>
<gene>
    <name evidence="2" type="ORF">I79_016233</name>
</gene>
<feature type="region of interest" description="Disordered" evidence="1">
    <location>
        <begin position="27"/>
        <end position="59"/>
    </location>
</feature>
<dbReference type="AlphaFoldDB" id="G3HYU1"/>
<dbReference type="InParanoid" id="G3HYU1"/>
<reference evidence="3" key="1">
    <citation type="journal article" date="2011" name="Nat. Biotechnol.">
        <title>The genomic sequence of the Chinese hamster ovary (CHO)-K1 cell line.</title>
        <authorList>
            <person name="Xu X."/>
            <person name="Nagarajan H."/>
            <person name="Lewis N.E."/>
            <person name="Pan S."/>
            <person name="Cai Z."/>
            <person name="Liu X."/>
            <person name="Chen W."/>
            <person name="Xie M."/>
            <person name="Wang W."/>
            <person name="Hammond S."/>
            <person name="Andersen M.R."/>
            <person name="Neff N."/>
            <person name="Passarelli B."/>
            <person name="Koh W."/>
            <person name="Fan H.C."/>
            <person name="Wang J."/>
            <person name="Gui Y."/>
            <person name="Lee K.H."/>
            <person name="Betenbaugh M.J."/>
            <person name="Quake S.R."/>
            <person name="Famili I."/>
            <person name="Palsson B.O."/>
            <person name="Wang J."/>
        </authorList>
    </citation>
    <scope>NUCLEOTIDE SEQUENCE [LARGE SCALE GENOMIC DNA]</scope>
    <source>
        <strain evidence="3">CHO K1 cell line</strain>
    </source>
</reference>
<accession>G3HYU1</accession>
<name>G3HYU1_CRIGR</name>
<evidence type="ECO:0000313" key="3">
    <source>
        <dbReference type="Proteomes" id="UP000001075"/>
    </source>
</evidence>
<protein>
    <submittedName>
        <fullName evidence="2">Uncharacterized protein</fullName>
    </submittedName>
</protein>
<organism evidence="2 3">
    <name type="scientific">Cricetulus griseus</name>
    <name type="common">Chinese hamster</name>
    <name type="synonym">Cricetulus barabensis griseus</name>
    <dbReference type="NCBI Taxonomy" id="10029"/>
    <lineage>
        <taxon>Eukaryota</taxon>
        <taxon>Metazoa</taxon>
        <taxon>Chordata</taxon>
        <taxon>Craniata</taxon>
        <taxon>Vertebrata</taxon>
        <taxon>Euteleostomi</taxon>
        <taxon>Mammalia</taxon>
        <taxon>Eutheria</taxon>
        <taxon>Euarchontoglires</taxon>
        <taxon>Glires</taxon>
        <taxon>Rodentia</taxon>
        <taxon>Myomorpha</taxon>
        <taxon>Muroidea</taxon>
        <taxon>Cricetidae</taxon>
        <taxon>Cricetinae</taxon>
        <taxon>Cricetulus</taxon>
    </lineage>
</organism>
<dbReference type="EMBL" id="JH000944">
    <property type="protein sequence ID" value="EGW09331.1"/>
    <property type="molecule type" value="Genomic_DNA"/>
</dbReference>